<proteinExistence type="predicted"/>
<gene>
    <name evidence="1" type="ORF">IRY30_02435</name>
</gene>
<evidence type="ECO:0000313" key="1">
    <source>
        <dbReference type="EMBL" id="MBF4552940.1"/>
    </source>
</evidence>
<dbReference type="PANTHER" id="PTHR33428">
    <property type="entry name" value="CHLOROPHYLLASE-2, CHLOROPLASTIC"/>
    <property type="match status" value="1"/>
</dbReference>
<dbReference type="RefSeq" id="WP_194555807.1">
    <property type="nucleotide sequence ID" value="NZ_JADKMY010000001.1"/>
</dbReference>
<dbReference type="Gene3D" id="3.40.50.1820">
    <property type="entry name" value="alpha/beta hydrolase"/>
    <property type="match status" value="1"/>
</dbReference>
<reference evidence="1 2" key="1">
    <citation type="submission" date="2020-10" db="EMBL/GenBank/DDBJ databases">
        <title>Novel species in genus Corynebacterium.</title>
        <authorList>
            <person name="Zhang G."/>
        </authorList>
    </citation>
    <scope>NUCLEOTIDE SEQUENCE [LARGE SCALE GENOMIC DNA]</scope>
    <source>
        <strain evidence="1 2">DSM 45110</strain>
    </source>
</reference>
<dbReference type="Proteomes" id="UP000635902">
    <property type="component" value="Unassembled WGS sequence"/>
</dbReference>
<keyword evidence="2" id="KW-1185">Reference proteome</keyword>
<dbReference type="SUPFAM" id="SSF53474">
    <property type="entry name" value="alpha/beta-Hydrolases"/>
    <property type="match status" value="1"/>
</dbReference>
<dbReference type="EMBL" id="JADKMY010000001">
    <property type="protein sequence ID" value="MBF4552940.1"/>
    <property type="molecule type" value="Genomic_DNA"/>
</dbReference>
<sequence>MGDKFKDLVPSLGKRGPHRVLTGDLSFAGIPGRVYVPEEGKGIPGVAFGHDWRIGVDGYHATMRHLASWGIAVVAPDTETGFIPNHRGFAADLETSLQILAGVRMGLGNITIQPGKLYLAGHGMGASAAVLAATNRKYSTESMRYTDAAPIAGVVSIFPSDTSPSSYEAAKHVDAPGLVLAAGTLAEVPAGDPQRMAANWKGEVVYRKLDKASSPGFHEKLGRKILMGQGTPEFANQELVRSLMTGFILAGDDKKYKGFRDEDEKFDDTETMHQLDLVRNLPENKDATKSLQGLQKLL</sequence>
<comment type="caution">
    <text evidence="1">The sequence shown here is derived from an EMBL/GenBank/DDBJ whole genome shotgun (WGS) entry which is preliminary data.</text>
</comment>
<dbReference type="PANTHER" id="PTHR33428:SF14">
    <property type="entry name" value="CARBOXYLESTERASE TYPE B DOMAIN-CONTAINING PROTEIN"/>
    <property type="match status" value="1"/>
</dbReference>
<dbReference type="GO" id="GO:0016787">
    <property type="term" value="F:hydrolase activity"/>
    <property type="evidence" value="ECO:0007669"/>
    <property type="project" value="UniProtKB-KW"/>
</dbReference>
<dbReference type="InterPro" id="IPR029058">
    <property type="entry name" value="AB_hydrolase_fold"/>
</dbReference>
<organism evidence="1 2">
    <name type="scientific">Corynebacterium suicordis DSM 45110</name>
    <dbReference type="NCBI Taxonomy" id="1121369"/>
    <lineage>
        <taxon>Bacteria</taxon>
        <taxon>Bacillati</taxon>
        <taxon>Actinomycetota</taxon>
        <taxon>Actinomycetes</taxon>
        <taxon>Mycobacteriales</taxon>
        <taxon>Corynebacteriaceae</taxon>
        <taxon>Corynebacterium</taxon>
    </lineage>
</organism>
<name>A0ABR9ZHN8_9CORY</name>
<accession>A0ABR9ZHN8</accession>
<evidence type="ECO:0000313" key="2">
    <source>
        <dbReference type="Proteomes" id="UP000635902"/>
    </source>
</evidence>
<keyword evidence="1" id="KW-0378">Hydrolase</keyword>
<protein>
    <submittedName>
        <fullName evidence="1">Alpha/beta hydrolase</fullName>
    </submittedName>
</protein>